<sequence>MIRNSPPIFLHPQTNETSARHTTPEGSRHPMQPPQSRHTIQPPLESRGAQPTRKRGRKQPSQPPPTLLIPSLPVHHRPLRPFQRSSLLRTSIPSSYQSLSNPYDHASRPSLLINKANSIYPTVDPILFDHRLHPKAPYTYHFLSLHYLLQFYPHSTFFSFIRLLPVGRNWYSEFPLLGTAARVPKPMSPRAS</sequence>
<organism evidence="2 3">
    <name type="scientific">Paratrimastix pyriformis</name>
    <dbReference type="NCBI Taxonomy" id="342808"/>
    <lineage>
        <taxon>Eukaryota</taxon>
        <taxon>Metamonada</taxon>
        <taxon>Preaxostyla</taxon>
        <taxon>Paratrimastigidae</taxon>
        <taxon>Paratrimastix</taxon>
    </lineage>
</organism>
<evidence type="ECO:0000256" key="1">
    <source>
        <dbReference type="SAM" id="MobiDB-lite"/>
    </source>
</evidence>
<proteinExistence type="predicted"/>
<protein>
    <submittedName>
        <fullName evidence="2">Uncharacterized protein</fullName>
    </submittedName>
</protein>
<evidence type="ECO:0000313" key="2">
    <source>
        <dbReference type="EMBL" id="KAJ4455145.1"/>
    </source>
</evidence>
<evidence type="ECO:0000313" key="3">
    <source>
        <dbReference type="Proteomes" id="UP001141327"/>
    </source>
</evidence>
<dbReference type="EMBL" id="JAPMOS010000117">
    <property type="protein sequence ID" value="KAJ4455145.1"/>
    <property type="molecule type" value="Genomic_DNA"/>
</dbReference>
<dbReference type="Proteomes" id="UP001141327">
    <property type="component" value="Unassembled WGS sequence"/>
</dbReference>
<feature type="region of interest" description="Disordered" evidence="1">
    <location>
        <begin position="1"/>
        <end position="73"/>
    </location>
</feature>
<reference evidence="2" key="1">
    <citation type="journal article" date="2022" name="bioRxiv">
        <title>Genomics of Preaxostyla Flagellates Illuminates Evolutionary Transitions and the Path Towards Mitochondrial Loss.</title>
        <authorList>
            <person name="Novak L.V.F."/>
            <person name="Treitli S.C."/>
            <person name="Pyrih J."/>
            <person name="Halakuc P."/>
            <person name="Pipaliya S.V."/>
            <person name="Vacek V."/>
            <person name="Brzon O."/>
            <person name="Soukal P."/>
            <person name="Eme L."/>
            <person name="Dacks J.B."/>
            <person name="Karnkowska A."/>
            <person name="Elias M."/>
            <person name="Hampl V."/>
        </authorList>
    </citation>
    <scope>NUCLEOTIDE SEQUENCE</scope>
    <source>
        <strain evidence="2">RCP-MX</strain>
    </source>
</reference>
<name>A0ABQ8UE94_9EUKA</name>
<comment type="caution">
    <text evidence="2">The sequence shown here is derived from an EMBL/GenBank/DDBJ whole genome shotgun (WGS) entry which is preliminary data.</text>
</comment>
<accession>A0ABQ8UE94</accession>
<feature type="compositionally biased region" description="Basic and acidic residues" evidence="1">
    <location>
        <begin position="18"/>
        <end position="28"/>
    </location>
</feature>
<keyword evidence="3" id="KW-1185">Reference proteome</keyword>
<gene>
    <name evidence="2" type="ORF">PAPYR_9938</name>
</gene>